<organism evidence="1 2">
    <name type="scientific">Pseudomonas syringae pv. cilantro</name>
    <dbReference type="NCBI Taxonomy" id="81035"/>
    <lineage>
        <taxon>Bacteria</taxon>
        <taxon>Pseudomonadati</taxon>
        <taxon>Pseudomonadota</taxon>
        <taxon>Gammaproteobacteria</taxon>
        <taxon>Pseudomonadales</taxon>
        <taxon>Pseudomonadaceae</taxon>
        <taxon>Pseudomonas</taxon>
        <taxon>Pseudomonas syringae</taxon>
    </lineage>
</organism>
<evidence type="ECO:0000313" key="2">
    <source>
        <dbReference type="Proteomes" id="UP000037891"/>
    </source>
</evidence>
<dbReference type="Proteomes" id="UP000037891">
    <property type="component" value="Unassembled WGS sequence"/>
</dbReference>
<reference evidence="1 2" key="1">
    <citation type="submission" date="2015-07" db="EMBL/GenBank/DDBJ databases">
        <authorList>
            <person name="Noorani M."/>
        </authorList>
    </citation>
    <scope>NUCLEOTIDE SEQUENCE [LARGE SCALE GENOMIC DNA]</scope>
    <source>
        <strain evidence="1 2">0788_9</strain>
    </source>
</reference>
<proteinExistence type="predicted"/>
<sequence>MTHTRFYGCVNERNLVGDLLGGGAVRNEQLVDTCERFFKRCGLIKINSYGSDTFWKICG</sequence>
<protein>
    <submittedName>
        <fullName evidence="1">Uncharacterized protein</fullName>
    </submittedName>
</protein>
<reference evidence="1 2" key="2">
    <citation type="submission" date="2015-10" db="EMBL/GenBank/DDBJ databases">
        <title>Comparative genomics and high-throughput reverse genetic screens identify a new phytobacterial MAMP and an Arabidopsis receptor required for immune elicitation.</title>
        <authorList>
            <person name="Mott G.A."/>
            <person name="Thakur S."/>
            <person name="Wang P.W."/>
            <person name="Desveaux D."/>
            <person name="Guttman D.S."/>
        </authorList>
    </citation>
    <scope>NUCLEOTIDE SEQUENCE [LARGE SCALE GENOMIC DNA]</scope>
    <source>
        <strain evidence="1 2">0788_9</strain>
    </source>
</reference>
<comment type="caution">
    <text evidence="1">The sequence shown here is derived from an EMBL/GenBank/DDBJ whole genome shotgun (WGS) entry which is preliminary data.</text>
</comment>
<name>A0A0N0GGH7_PSESX</name>
<dbReference type="AlphaFoldDB" id="A0A0N0GGH7"/>
<accession>A0A0N0GGH7</accession>
<gene>
    <name evidence="1" type="ORF">ABJ99_2298</name>
</gene>
<evidence type="ECO:0000313" key="1">
    <source>
        <dbReference type="EMBL" id="KPC33439.1"/>
    </source>
</evidence>
<dbReference type="EMBL" id="LGLN01000033">
    <property type="protein sequence ID" value="KPC33439.1"/>
    <property type="molecule type" value="Genomic_DNA"/>
</dbReference>